<comment type="caution">
    <text evidence="1">The sequence shown here is derived from an EMBL/GenBank/DDBJ whole genome shotgun (WGS) entry which is preliminary data.</text>
</comment>
<dbReference type="EMBL" id="CABO01000029">
    <property type="protein sequence ID" value="CBI02102.1"/>
    <property type="molecule type" value="Genomic_DNA"/>
</dbReference>
<dbReference type="GO" id="GO:0016881">
    <property type="term" value="F:acid-amino acid ligase activity"/>
    <property type="evidence" value="ECO:0007669"/>
    <property type="project" value="InterPro"/>
</dbReference>
<organism evidence="1">
    <name type="scientific">mine drainage metagenome</name>
    <dbReference type="NCBI Taxonomy" id="410659"/>
    <lineage>
        <taxon>unclassified sequences</taxon>
        <taxon>metagenomes</taxon>
        <taxon>ecological metagenomes</taxon>
    </lineage>
</organism>
<proteinExistence type="predicted"/>
<protein>
    <submittedName>
        <fullName evidence="1">Uncharacterized protein</fullName>
    </submittedName>
</protein>
<evidence type="ECO:0000313" key="1">
    <source>
        <dbReference type="EMBL" id="CBI02102.1"/>
    </source>
</evidence>
<dbReference type="AlphaFoldDB" id="E6Q4J1"/>
<accession>E6Q4J1</accession>
<name>E6Q4J1_9ZZZZ</name>
<dbReference type="SUPFAM" id="SSF53244">
    <property type="entry name" value="MurD-like peptide ligases, peptide-binding domain"/>
    <property type="match status" value="1"/>
</dbReference>
<gene>
    <name evidence="1" type="ORF">CARN4_2298</name>
</gene>
<reference evidence="1" key="1">
    <citation type="submission" date="2009-10" db="EMBL/GenBank/DDBJ databases">
        <title>Diversity of trophic interactions inside an arsenic-rich microbial ecosystem.</title>
        <authorList>
            <person name="Bertin P.N."/>
            <person name="Heinrich-Salmeron A."/>
            <person name="Pelletier E."/>
            <person name="Goulhen-Chollet F."/>
            <person name="Arsene-Ploetze F."/>
            <person name="Gallien S."/>
            <person name="Calteau A."/>
            <person name="Vallenet D."/>
            <person name="Casiot C."/>
            <person name="Chane-Woon-Ming B."/>
            <person name="Giloteaux L."/>
            <person name="Barakat M."/>
            <person name="Bonnefoy V."/>
            <person name="Bruneel O."/>
            <person name="Chandler M."/>
            <person name="Cleiss J."/>
            <person name="Duran R."/>
            <person name="Elbaz-Poulichet F."/>
            <person name="Fonknechten N."/>
            <person name="Lauga B."/>
            <person name="Mornico D."/>
            <person name="Ortet P."/>
            <person name="Schaeffer C."/>
            <person name="Siguier P."/>
            <person name="Alexander Thil Smith A."/>
            <person name="Van Dorsselaer A."/>
            <person name="Weissenbach J."/>
            <person name="Medigue C."/>
            <person name="Le Paslier D."/>
        </authorList>
    </citation>
    <scope>NUCLEOTIDE SEQUENCE</scope>
</reference>
<sequence>MRRALTFVIGIGESKDARAILGAFARPNAYFVLTSFEAGGRPARAPEYLGRLAEELGLAHDLSPDPVAALARARTHAGASGIVVVTGSTFAVAALRPEVLGTPSSVTSIG</sequence>
<dbReference type="Gene3D" id="3.90.190.20">
    <property type="entry name" value="Mur ligase, C-terminal domain"/>
    <property type="match status" value="1"/>
</dbReference>
<dbReference type="InterPro" id="IPR036615">
    <property type="entry name" value="Mur_ligase_C_dom_sf"/>
</dbReference>